<evidence type="ECO:0000313" key="1">
    <source>
        <dbReference type="EMBL" id="KAJ3537619.1"/>
    </source>
</evidence>
<dbReference type="Proteomes" id="UP001148629">
    <property type="component" value="Unassembled WGS sequence"/>
</dbReference>
<name>A0ACC1SDS9_9HYPO</name>
<comment type="caution">
    <text evidence="1">The sequence shown here is derived from an EMBL/GenBank/DDBJ whole genome shotgun (WGS) entry which is preliminary data.</text>
</comment>
<proteinExistence type="predicted"/>
<dbReference type="EMBL" id="JANRMS010000568">
    <property type="protein sequence ID" value="KAJ3537619.1"/>
    <property type="molecule type" value="Genomic_DNA"/>
</dbReference>
<reference evidence="1" key="1">
    <citation type="submission" date="2022-08" db="EMBL/GenBank/DDBJ databases">
        <title>Genome Sequence of Fusarium decemcellulare.</title>
        <authorList>
            <person name="Buettner E."/>
        </authorList>
    </citation>
    <scope>NUCLEOTIDE SEQUENCE</scope>
    <source>
        <strain evidence="1">Babe19</strain>
    </source>
</reference>
<sequence length="387" mass="43687">MSSRKNQSRTTVREDNISRLSDTQSRSTFAAEVQIECNRLAEQIALVPTIVSERLSEAEANSSDGRSRRCTNPDLIAQLQQANREIQRREAIIQHLNNELDAYQRETQNLRAKEQSLRNLMHESDFYPEASEHEVVAAFVGLRQKVQKLVSNKMYRMEGRELRTESNVFTVWKDLPGLWQDATQPDRKVILRALVYKRLADEILDYEFFGVADPKEGSSEASSTINGIASGLSQFERILVGNKVSNDIVSNWRLLTMKSVESLGMTKGPFGTALAKQMYDYFTAFIVDGATQEDGERLLQGFIELCNEAYALRLLMRKSKNNYRCLTMNIGILEENAERFADVFGELKDTSNGGKKAVLTLFGCLAADTPNSTGDYRILEKAQIIVA</sequence>
<keyword evidence="2" id="KW-1185">Reference proteome</keyword>
<protein>
    <submittedName>
        <fullName evidence="1">Uncharacterized protein</fullName>
    </submittedName>
</protein>
<evidence type="ECO:0000313" key="2">
    <source>
        <dbReference type="Proteomes" id="UP001148629"/>
    </source>
</evidence>
<gene>
    <name evidence="1" type="ORF">NM208_g6235</name>
</gene>
<accession>A0ACC1SDS9</accession>
<organism evidence="1 2">
    <name type="scientific">Fusarium decemcellulare</name>
    <dbReference type="NCBI Taxonomy" id="57161"/>
    <lineage>
        <taxon>Eukaryota</taxon>
        <taxon>Fungi</taxon>
        <taxon>Dikarya</taxon>
        <taxon>Ascomycota</taxon>
        <taxon>Pezizomycotina</taxon>
        <taxon>Sordariomycetes</taxon>
        <taxon>Hypocreomycetidae</taxon>
        <taxon>Hypocreales</taxon>
        <taxon>Nectriaceae</taxon>
        <taxon>Fusarium</taxon>
        <taxon>Fusarium decemcellulare species complex</taxon>
    </lineage>
</organism>